<dbReference type="Gene3D" id="3.30.750.24">
    <property type="entry name" value="STAS domain"/>
    <property type="match status" value="1"/>
</dbReference>
<sequence>MNAFDVDVALRPDSAAVTVTVTVTGELDLATCPRVVRATETIPLEGRTLTLELSAVTFMDPSGLNMLLGLRERARAEGGALYLAGVPDQARTVLDLTGTGDLFPLRP</sequence>
<name>A0ABT7H3A5_9ACTN</name>
<dbReference type="PANTHER" id="PTHR33495:SF2">
    <property type="entry name" value="ANTI-SIGMA FACTOR ANTAGONIST TM_1081-RELATED"/>
    <property type="match status" value="1"/>
</dbReference>
<dbReference type="CDD" id="cd07043">
    <property type="entry name" value="STAS_anti-anti-sigma_factors"/>
    <property type="match status" value="1"/>
</dbReference>
<evidence type="ECO:0000313" key="3">
    <source>
        <dbReference type="Proteomes" id="UP001223390"/>
    </source>
</evidence>
<feature type="domain" description="STAS" evidence="1">
    <location>
        <begin position="19"/>
        <end position="107"/>
    </location>
</feature>
<dbReference type="InterPro" id="IPR036513">
    <property type="entry name" value="STAS_dom_sf"/>
</dbReference>
<comment type="caution">
    <text evidence="2">The sequence shown here is derived from an EMBL/GenBank/DDBJ whole genome shotgun (WGS) entry which is preliminary data.</text>
</comment>
<protein>
    <submittedName>
        <fullName evidence="2">STAS domain-containing protein</fullName>
    </submittedName>
</protein>
<organism evidence="2 3">
    <name type="scientific">Streptomyces katrae</name>
    <dbReference type="NCBI Taxonomy" id="68223"/>
    <lineage>
        <taxon>Bacteria</taxon>
        <taxon>Bacillati</taxon>
        <taxon>Actinomycetota</taxon>
        <taxon>Actinomycetes</taxon>
        <taxon>Kitasatosporales</taxon>
        <taxon>Streptomycetaceae</taxon>
        <taxon>Streptomyces</taxon>
    </lineage>
</organism>
<keyword evidence="3" id="KW-1185">Reference proteome</keyword>
<accession>A0ABT7H3A5</accession>
<dbReference type="PANTHER" id="PTHR33495">
    <property type="entry name" value="ANTI-SIGMA FACTOR ANTAGONIST TM_1081-RELATED-RELATED"/>
    <property type="match status" value="1"/>
</dbReference>
<evidence type="ECO:0000259" key="1">
    <source>
        <dbReference type="PROSITE" id="PS50801"/>
    </source>
</evidence>
<dbReference type="SUPFAM" id="SSF52091">
    <property type="entry name" value="SpoIIaa-like"/>
    <property type="match status" value="1"/>
</dbReference>
<dbReference type="Proteomes" id="UP001223390">
    <property type="component" value="Unassembled WGS sequence"/>
</dbReference>
<reference evidence="2 3" key="1">
    <citation type="submission" date="2023-05" db="EMBL/GenBank/DDBJ databases">
        <title>Sequencing and Assembly of Streptomyces sp. NP73.</title>
        <authorList>
            <person name="Konwar A.N."/>
            <person name="Saikia K."/>
            <person name="Thakur D."/>
        </authorList>
    </citation>
    <scope>NUCLEOTIDE SEQUENCE [LARGE SCALE GENOMIC DNA]</scope>
    <source>
        <strain evidence="2 3">NP73</strain>
    </source>
</reference>
<dbReference type="RefSeq" id="WP_285345438.1">
    <property type="nucleotide sequence ID" value="NZ_JASITI010000046.1"/>
</dbReference>
<dbReference type="EMBL" id="JASITI010000046">
    <property type="protein sequence ID" value="MDK9499594.1"/>
    <property type="molecule type" value="Genomic_DNA"/>
</dbReference>
<gene>
    <name evidence="2" type="ORF">QEZ40_005019</name>
</gene>
<dbReference type="PROSITE" id="PS50801">
    <property type="entry name" value="STAS"/>
    <property type="match status" value="1"/>
</dbReference>
<dbReference type="InterPro" id="IPR002645">
    <property type="entry name" value="STAS_dom"/>
</dbReference>
<evidence type="ECO:0000313" key="2">
    <source>
        <dbReference type="EMBL" id="MDK9499594.1"/>
    </source>
</evidence>
<dbReference type="Pfam" id="PF01740">
    <property type="entry name" value="STAS"/>
    <property type="match status" value="1"/>
</dbReference>
<proteinExistence type="predicted"/>